<dbReference type="InterPro" id="IPR017871">
    <property type="entry name" value="ABC_transporter-like_CS"/>
</dbReference>
<feature type="transmembrane region" description="Helical" evidence="7">
    <location>
        <begin position="21"/>
        <end position="45"/>
    </location>
</feature>
<comment type="caution">
    <text evidence="9">The sequence shown here is derived from an EMBL/GenBank/DDBJ whole genome shotgun (WGS) entry which is preliminary data.</text>
</comment>
<sequence length="609" mass="68998">MKKRWNTAMLTYKTVWSVDRFYFLYTIVYNLLKQFFNVFYSVYFLRTLLAYIENGQSVLRIVALLLFMACVEIVFYHLDNHLKQVYFVNFETKLKENVNENIFRAARSAGYEAFCDPKFLNQYRQVLDNTAVKMAGVAQTSGAACGLCFALGLVLVYLVKVDLGAILFCLFSLVYSFLAGSIGEKIKYTFNHATTEAERKKEYARRIFYLPKYAKDLRMYAESDLVEGIYEEGTEEIIREQKRFGGKLALFSFLEACIGDAVIVLFPIAYVAVRILLGAQMLVGDFVGIAQSVAILGWDVEMLLDQFVEIGSFLRYVQDYEEFLAAQEEKTEDTAVKTGKISGKNDSWVLECQNAGYQYASGKKALHDVCLEIHSGEKIAVVGENGAGKTTLASLLVNLFPCQEGSVVLNGSSLSTYSRRDLNRFFGVVSQDFQIYPLSVRENLCVNGPVSDDILWKSLEKMGLKEKIPDLDRQMTHEFSDEGLLLSGGQMQRLALARVVANDFPFLILDEPTSALDPITEREIDRLLLQAAEDRTVLIISHRLATTRLVDRILVMKEGTIVESGSHNQLIEQQGVYWNMYMAHQELYGAGLSEMRGKEDERILEKCSE</sequence>
<keyword evidence="10" id="KW-1185">Reference proteome</keyword>
<protein>
    <submittedName>
        <fullName evidence="9">ABC transporter ATP-binding protein/permease</fullName>
    </submittedName>
</protein>
<dbReference type="SMART" id="SM00382">
    <property type="entry name" value="AAA"/>
    <property type="match status" value="1"/>
</dbReference>
<keyword evidence="5 7" id="KW-1133">Transmembrane helix</keyword>
<dbReference type="InterPro" id="IPR039421">
    <property type="entry name" value="Type_1_exporter"/>
</dbReference>
<evidence type="ECO:0000313" key="9">
    <source>
        <dbReference type="EMBL" id="MCC2188497.1"/>
    </source>
</evidence>
<keyword evidence="2 7" id="KW-0812">Transmembrane</keyword>
<dbReference type="EMBL" id="JAJEPR010000002">
    <property type="protein sequence ID" value="MCC2188497.1"/>
    <property type="molecule type" value="Genomic_DNA"/>
</dbReference>
<feature type="domain" description="ABC transporter" evidence="8">
    <location>
        <begin position="350"/>
        <end position="583"/>
    </location>
</feature>
<evidence type="ECO:0000256" key="7">
    <source>
        <dbReference type="SAM" id="Phobius"/>
    </source>
</evidence>
<dbReference type="AlphaFoldDB" id="A0AAE3DQ63"/>
<organism evidence="9 10">
    <name type="scientific">Fusicatenibacter faecihominis</name>
    <dbReference type="NCBI Taxonomy" id="2881276"/>
    <lineage>
        <taxon>Bacteria</taxon>
        <taxon>Bacillati</taxon>
        <taxon>Bacillota</taxon>
        <taxon>Clostridia</taxon>
        <taxon>Lachnospirales</taxon>
        <taxon>Lachnospiraceae</taxon>
        <taxon>Fusicatenibacter</taxon>
    </lineage>
</organism>
<dbReference type="PROSITE" id="PS50893">
    <property type="entry name" value="ABC_TRANSPORTER_2"/>
    <property type="match status" value="1"/>
</dbReference>
<keyword evidence="4 9" id="KW-0067">ATP-binding</keyword>
<evidence type="ECO:0000256" key="2">
    <source>
        <dbReference type="ARBA" id="ARBA00022692"/>
    </source>
</evidence>
<feature type="transmembrane region" description="Helical" evidence="7">
    <location>
        <begin position="248"/>
        <end position="273"/>
    </location>
</feature>
<evidence type="ECO:0000313" key="10">
    <source>
        <dbReference type="Proteomes" id="UP001197875"/>
    </source>
</evidence>
<dbReference type="PROSITE" id="PS00211">
    <property type="entry name" value="ABC_TRANSPORTER_1"/>
    <property type="match status" value="1"/>
</dbReference>
<dbReference type="Pfam" id="PF00005">
    <property type="entry name" value="ABC_tran"/>
    <property type="match status" value="1"/>
</dbReference>
<dbReference type="Gene3D" id="3.40.50.300">
    <property type="entry name" value="P-loop containing nucleotide triphosphate hydrolases"/>
    <property type="match status" value="1"/>
</dbReference>
<reference evidence="9 10" key="1">
    <citation type="submission" date="2021-10" db="EMBL/GenBank/DDBJ databases">
        <title>Anaerobic single-cell dispensing facilitates the cultivation of human gut bacteria.</title>
        <authorList>
            <person name="Afrizal A."/>
        </authorList>
    </citation>
    <scope>NUCLEOTIDE SEQUENCE [LARGE SCALE GENOMIC DNA]</scope>
    <source>
        <strain evidence="9 10">CLA-AA-H277</strain>
    </source>
</reference>
<keyword evidence="3" id="KW-0547">Nucleotide-binding</keyword>
<dbReference type="SUPFAM" id="SSF90123">
    <property type="entry name" value="ABC transporter transmembrane region"/>
    <property type="match status" value="1"/>
</dbReference>
<feature type="transmembrane region" description="Helical" evidence="7">
    <location>
        <begin position="57"/>
        <end position="78"/>
    </location>
</feature>
<evidence type="ECO:0000259" key="8">
    <source>
        <dbReference type="PROSITE" id="PS50893"/>
    </source>
</evidence>
<dbReference type="PANTHER" id="PTHR24221">
    <property type="entry name" value="ATP-BINDING CASSETTE SUB-FAMILY B"/>
    <property type="match status" value="1"/>
</dbReference>
<keyword evidence="6 7" id="KW-0472">Membrane</keyword>
<evidence type="ECO:0000256" key="6">
    <source>
        <dbReference type="ARBA" id="ARBA00023136"/>
    </source>
</evidence>
<dbReference type="Proteomes" id="UP001197875">
    <property type="component" value="Unassembled WGS sequence"/>
</dbReference>
<dbReference type="InterPro" id="IPR003439">
    <property type="entry name" value="ABC_transporter-like_ATP-bd"/>
</dbReference>
<dbReference type="Gene3D" id="1.20.1560.10">
    <property type="entry name" value="ABC transporter type 1, transmembrane domain"/>
    <property type="match status" value="1"/>
</dbReference>
<dbReference type="PANTHER" id="PTHR24221:SF654">
    <property type="entry name" value="ATP-BINDING CASSETTE SUB-FAMILY B MEMBER 6"/>
    <property type="match status" value="1"/>
</dbReference>
<dbReference type="GO" id="GO:0005524">
    <property type="term" value="F:ATP binding"/>
    <property type="evidence" value="ECO:0007669"/>
    <property type="project" value="UniProtKB-KW"/>
</dbReference>
<evidence type="ECO:0000256" key="5">
    <source>
        <dbReference type="ARBA" id="ARBA00022989"/>
    </source>
</evidence>
<dbReference type="InterPro" id="IPR027417">
    <property type="entry name" value="P-loop_NTPase"/>
</dbReference>
<feature type="transmembrane region" description="Helical" evidence="7">
    <location>
        <begin position="165"/>
        <end position="183"/>
    </location>
</feature>
<evidence type="ECO:0000256" key="1">
    <source>
        <dbReference type="ARBA" id="ARBA00004651"/>
    </source>
</evidence>
<dbReference type="RefSeq" id="WP_227614069.1">
    <property type="nucleotide sequence ID" value="NZ_JAJEPR010000002.1"/>
</dbReference>
<proteinExistence type="predicted"/>
<accession>A0AAE3DQ63</accession>
<dbReference type="InterPro" id="IPR003593">
    <property type="entry name" value="AAA+_ATPase"/>
</dbReference>
<dbReference type="GO" id="GO:0016887">
    <property type="term" value="F:ATP hydrolysis activity"/>
    <property type="evidence" value="ECO:0007669"/>
    <property type="project" value="InterPro"/>
</dbReference>
<comment type="subcellular location">
    <subcellularLocation>
        <location evidence="1">Cell membrane</location>
        <topology evidence="1">Multi-pass membrane protein</topology>
    </subcellularLocation>
</comment>
<dbReference type="CDD" id="cd03228">
    <property type="entry name" value="ABCC_MRP_Like"/>
    <property type="match status" value="1"/>
</dbReference>
<dbReference type="GO" id="GO:0034040">
    <property type="term" value="F:ATPase-coupled lipid transmembrane transporter activity"/>
    <property type="evidence" value="ECO:0007669"/>
    <property type="project" value="TreeGrafter"/>
</dbReference>
<name>A0AAE3DQ63_9FIRM</name>
<gene>
    <name evidence="9" type="ORF">LKD71_01435</name>
</gene>
<evidence type="ECO:0000256" key="3">
    <source>
        <dbReference type="ARBA" id="ARBA00022741"/>
    </source>
</evidence>
<dbReference type="SUPFAM" id="SSF52540">
    <property type="entry name" value="P-loop containing nucleoside triphosphate hydrolases"/>
    <property type="match status" value="1"/>
</dbReference>
<dbReference type="InterPro" id="IPR036640">
    <property type="entry name" value="ABC1_TM_sf"/>
</dbReference>
<feature type="transmembrane region" description="Helical" evidence="7">
    <location>
        <begin position="141"/>
        <end position="159"/>
    </location>
</feature>
<dbReference type="GO" id="GO:0005886">
    <property type="term" value="C:plasma membrane"/>
    <property type="evidence" value="ECO:0007669"/>
    <property type="project" value="UniProtKB-SubCell"/>
</dbReference>
<evidence type="ECO:0000256" key="4">
    <source>
        <dbReference type="ARBA" id="ARBA00022840"/>
    </source>
</evidence>